<protein>
    <submittedName>
        <fullName evidence="5">MarR family transcriptional regulator</fullName>
    </submittedName>
</protein>
<proteinExistence type="predicted"/>
<dbReference type="AlphaFoldDB" id="A0A3N9TLB8"/>
<dbReference type="Gene3D" id="1.10.10.10">
    <property type="entry name" value="Winged helix-like DNA-binding domain superfamily/Winged helix DNA-binding domain"/>
    <property type="match status" value="1"/>
</dbReference>
<dbReference type="InterPro" id="IPR036388">
    <property type="entry name" value="WH-like_DNA-bd_sf"/>
</dbReference>
<evidence type="ECO:0000256" key="3">
    <source>
        <dbReference type="ARBA" id="ARBA00023163"/>
    </source>
</evidence>
<dbReference type="PANTHER" id="PTHR42756">
    <property type="entry name" value="TRANSCRIPTIONAL REGULATOR, MARR"/>
    <property type="match status" value="1"/>
</dbReference>
<dbReference type="GO" id="GO:0003677">
    <property type="term" value="F:DNA binding"/>
    <property type="evidence" value="ECO:0007669"/>
    <property type="project" value="UniProtKB-KW"/>
</dbReference>
<accession>A0A3N9TLB8</accession>
<sequence length="138" mass="15758">MSTLIELSNLLTEFYDKFASWEQSVVRESDYTLAQIHTMEVLGSHGPMKMKDLASRLGITTGTLTVQVDKLVKAMLAERIYSETDRRTILVSLTEKGRGVYQHHNHLHLTLVQDLIKNLSDADENKLIEILKKLNTNF</sequence>
<evidence type="ECO:0000259" key="4">
    <source>
        <dbReference type="PROSITE" id="PS50995"/>
    </source>
</evidence>
<reference evidence="5 6" key="1">
    <citation type="submission" date="2018-11" db="EMBL/GenBank/DDBJ databases">
        <title>Vibrio LJC006 sp. nov., isolated from seawater during the bloom of the enteromorpha.</title>
        <authorList>
            <person name="Liang J."/>
        </authorList>
    </citation>
    <scope>NUCLEOTIDE SEQUENCE [LARGE SCALE GENOMIC DNA]</scope>
    <source>
        <strain evidence="5 6">LJC006</strain>
    </source>
</reference>
<dbReference type="PANTHER" id="PTHR42756:SF1">
    <property type="entry name" value="TRANSCRIPTIONAL REPRESSOR OF EMRAB OPERON"/>
    <property type="match status" value="1"/>
</dbReference>
<evidence type="ECO:0000256" key="2">
    <source>
        <dbReference type="ARBA" id="ARBA00023125"/>
    </source>
</evidence>
<dbReference type="InterPro" id="IPR036390">
    <property type="entry name" value="WH_DNA-bd_sf"/>
</dbReference>
<dbReference type="Proteomes" id="UP000281112">
    <property type="component" value="Unassembled WGS sequence"/>
</dbReference>
<keyword evidence="2" id="KW-0238">DNA-binding</keyword>
<dbReference type="PRINTS" id="PR00598">
    <property type="entry name" value="HTHMARR"/>
</dbReference>
<evidence type="ECO:0000313" key="6">
    <source>
        <dbReference type="Proteomes" id="UP000281112"/>
    </source>
</evidence>
<keyword evidence="6" id="KW-1185">Reference proteome</keyword>
<dbReference type="SMART" id="SM00347">
    <property type="entry name" value="HTH_MARR"/>
    <property type="match status" value="1"/>
</dbReference>
<dbReference type="PROSITE" id="PS50995">
    <property type="entry name" value="HTH_MARR_2"/>
    <property type="match status" value="1"/>
</dbReference>
<dbReference type="InterPro" id="IPR000835">
    <property type="entry name" value="HTH_MarR-typ"/>
</dbReference>
<gene>
    <name evidence="5" type="ORF">EES38_03270</name>
</gene>
<dbReference type="Pfam" id="PF01047">
    <property type="entry name" value="MarR"/>
    <property type="match status" value="1"/>
</dbReference>
<dbReference type="SUPFAM" id="SSF46785">
    <property type="entry name" value="Winged helix' DNA-binding domain"/>
    <property type="match status" value="1"/>
</dbReference>
<name>A0A3N9TLB8_9VIBR</name>
<dbReference type="EMBL" id="RJVQ01000001">
    <property type="protein sequence ID" value="RQW65067.1"/>
    <property type="molecule type" value="Genomic_DNA"/>
</dbReference>
<keyword evidence="1" id="KW-0805">Transcription regulation</keyword>
<evidence type="ECO:0000313" key="5">
    <source>
        <dbReference type="EMBL" id="RQW65067.1"/>
    </source>
</evidence>
<comment type="caution">
    <text evidence="5">The sequence shown here is derived from an EMBL/GenBank/DDBJ whole genome shotgun (WGS) entry which is preliminary data.</text>
</comment>
<evidence type="ECO:0000256" key="1">
    <source>
        <dbReference type="ARBA" id="ARBA00023015"/>
    </source>
</evidence>
<dbReference type="GO" id="GO:0003700">
    <property type="term" value="F:DNA-binding transcription factor activity"/>
    <property type="evidence" value="ECO:0007669"/>
    <property type="project" value="InterPro"/>
</dbReference>
<dbReference type="RefSeq" id="WP_124935721.1">
    <property type="nucleotide sequence ID" value="NZ_RJVQ01000001.1"/>
</dbReference>
<feature type="domain" description="HTH marR-type" evidence="4">
    <location>
        <begin position="1"/>
        <end position="136"/>
    </location>
</feature>
<organism evidence="5 6">
    <name type="scientific">Vibrio viridaestus</name>
    <dbReference type="NCBI Taxonomy" id="2487322"/>
    <lineage>
        <taxon>Bacteria</taxon>
        <taxon>Pseudomonadati</taxon>
        <taxon>Pseudomonadota</taxon>
        <taxon>Gammaproteobacteria</taxon>
        <taxon>Vibrionales</taxon>
        <taxon>Vibrionaceae</taxon>
        <taxon>Vibrio</taxon>
    </lineage>
</organism>
<dbReference type="OrthoDB" id="5327581at2"/>
<keyword evidence="3" id="KW-0804">Transcription</keyword>